<feature type="compositionally biased region" description="Polar residues" evidence="1">
    <location>
        <begin position="35"/>
        <end position="45"/>
    </location>
</feature>
<comment type="caution">
    <text evidence="3">The sequence shown here is derived from an EMBL/GenBank/DDBJ whole genome shotgun (WGS) entry which is preliminary data.</text>
</comment>
<dbReference type="InterPro" id="IPR026907">
    <property type="entry name" value="GCIP-like"/>
</dbReference>
<evidence type="ECO:0000313" key="3">
    <source>
        <dbReference type="EMBL" id="KAK7414283.1"/>
    </source>
</evidence>
<accession>A0ABR1GZL4</accession>
<organism evidence="3 4">
    <name type="scientific">Neonectria punicea</name>
    <dbReference type="NCBI Taxonomy" id="979145"/>
    <lineage>
        <taxon>Eukaryota</taxon>
        <taxon>Fungi</taxon>
        <taxon>Dikarya</taxon>
        <taxon>Ascomycota</taxon>
        <taxon>Pezizomycotina</taxon>
        <taxon>Sordariomycetes</taxon>
        <taxon>Hypocreomycetidae</taxon>
        <taxon>Hypocreales</taxon>
        <taxon>Nectriaceae</taxon>
        <taxon>Neonectria</taxon>
    </lineage>
</organism>
<evidence type="ECO:0000256" key="1">
    <source>
        <dbReference type="SAM" id="MobiDB-lite"/>
    </source>
</evidence>
<feature type="domain" description="Cyclin-D1-binding protein 1-like N-terminal" evidence="2">
    <location>
        <begin position="71"/>
        <end position="220"/>
    </location>
</feature>
<feature type="region of interest" description="Disordered" evidence="1">
    <location>
        <begin position="34"/>
        <end position="54"/>
    </location>
</feature>
<evidence type="ECO:0000313" key="4">
    <source>
        <dbReference type="Proteomes" id="UP001498476"/>
    </source>
</evidence>
<feature type="compositionally biased region" description="Acidic residues" evidence="1">
    <location>
        <begin position="219"/>
        <end position="236"/>
    </location>
</feature>
<name>A0ABR1GZL4_9HYPO</name>
<sequence length="393" mass="43305">MAPTDAEALKALNTLIDTATTLLHQLQTVLGGIQKNRTSNTGTNKPESASTAASEPSSAAAINALALAHDSTSLIKAHSTKISLFIINEPFTPSAISTVIRQLITGPIPGLASSIEICDSNTYTAVLRRELAWRAQRVFLELGGLLQRIPRDGKILSGEKKDSFGPGGKGSLASTGLLWSACDDVVGLANMGVGGFFVKKTEEWRDTLKDVMEEMKEWGDEEPEDDEDDDEDETDDNKDVQKLADKLEETSISKQDMLDDFMNSQESIPRNDPDGIRPRLESSLKRLRLIVLLYQAIAKRRFKKLPSFPPKTANPDLAQRLDKTAEVLQQLPDKFGDLAAAFYDLDPEEIDKAMAEAFSDATGVSELLSKNWNGERDEFTEWTEKFQAEIKKT</sequence>
<dbReference type="PANTHER" id="PTHR15492">
    <property type="entry name" value="CYCLIN D1-BINDING PROTEIN 1"/>
    <property type="match status" value="1"/>
</dbReference>
<dbReference type="InterPro" id="IPR049317">
    <property type="entry name" value="GCIP-like_N"/>
</dbReference>
<feature type="region of interest" description="Disordered" evidence="1">
    <location>
        <begin position="216"/>
        <end position="240"/>
    </location>
</feature>
<protein>
    <recommendedName>
        <fullName evidence="2">Cyclin-D1-binding protein 1-like N-terminal domain-containing protein</fullName>
    </recommendedName>
</protein>
<keyword evidence="4" id="KW-1185">Reference proteome</keyword>
<evidence type="ECO:0000259" key="2">
    <source>
        <dbReference type="Pfam" id="PF13324"/>
    </source>
</evidence>
<dbReference type="Proteomes" id="UP001498476">
    <property type="component" value="Unassembled WGS sequence"/>
</dbReference>
<dbReference type="Gene3D" id="1.20.1410.10">
    <property type="entry name" value="I/LWEQ domain"/>
    <property type="match status" value="1"/>
</dbReference>
<dbReference type="PANTHER" id="PTHR15492:SF1">
    <property type="entry name" value="CYCLIN-D1-BINDING PROTEIN 1"/>
    <property type="match status" value="1"/>
</dbReference>
<dbReference type="EMBL" id="JAZAVJ010000107">
    <property type="protein sequence ID" value="KAK7414283.1"/>
    <property type="molecule type" value="Genomic_DNA"/>
</dbReference>
<proteinExistence type="predicted"/>
<dbReference type="Pfam" id="PF13324">
    <property type="entry name" value="GCIP_N"/>
    <property type="match status" value="1"/>
</dbReference>
<gene>
    <name evidence="3" type="ORF">QQX98_006880</name>
</gene>
<reference evidence="3 4" key="1">
    <citation type="journal article" date="2025" name="Microbiol. Resour. Announc.">
        <title>Draft genome sequences for Neonectria magnoliae and Neonectria punicea, canker pathogens of Liriodendron tulipifera and Acer saccharum in West Virginia.</title>
        <authorList>
            <person name="Petronek H.M."/>
            <person name="Kasson M.T."/>
            <person name="Metheny A.M."/>
            <person name="Stauder C.M."/>
            <person name="Lovett B."/>
            <person name="Lynch S.C."/>
            <person name="Garnas J.R."/>
            <person name="Kasson L.R."/>
            <person name="Stajich J.E."/>
        </authorList>
    </citation>
    <scope>NUCLEOTIDE SEQUENCE [LARGE SCALE GENOMIC DNA]</scope>
    <source>
        <strain evidence="3 4">NRRL 64653</strain>
    </source>
</reference>